<evidence type="ECO:0000256" key="6">
    <source>
        <dbReference type="HAMAP-Rule" id="MF_00313"/>
    </source>
</evidence>
<feature type="binding site" evidence="6">
    <location>
        <position position="244"/>
    </location>
    <ligand>
        <name>substrate</name>
    </ligand>
</feature>
<dbReference type="Gene3D" id="3.40.710.10">
    <property type="entry name" value="DD-peptidase/beta-lactamase superfamily"/>
    <property type="match status" value="1"/>
</dbReference>
<feature type="binding site" evidence="6">
    <location>
        <position position="161"/>
    </location>
    <ligand>
        <name>substrate</name>
    </ligand>
</feature>
<comment type="similarity">
    <text evidence="1 6">Belongs to the glutaminase family.</text>
</comment>
<evidence type="ECO:0000256" key="2">
    <source>
        <dbReference type="ARBA" id="ARBA00011881"/>
    </source>
</evidence>
<reference evidence="7 8" key="1">
    <citation type="submission" date="2020-08" db="EMBL/GenBank/DDBJ databases">
        <title>Genome public.</title>
        <authorList>
            <person name="Liu C."/>
            <person name="Sun Q."/>
        </authorList>
    </citation>
    <scope>NUCLEOTIDE SEQUENCE [LARGE SCALE GENOMIC DNA]</scope>
    <source>
        <strain evidence="7 8">BX1</strain>
    </source>
</reference>
<evidence type="ECO:0000256" key="3">
    <source>
        <dbReference type="ARBA" id="ARBA00012918"/>
    </source>
</evidence>
<dbReference type="EC" id="3.5.1.2" evidence="3 6"/>
<evidence type="ECO:0000256" key="5">
    <source>
        <dbReference type="ARBA" id="ARBA00049534"/>
    </source>
</evidence>
<dbReference type="Proteomes" id="UP000658131">
    <property type="component" value="Unassembled WGS sequence"/>
</dbReference>
<feature type="binding site" evidence="6">
    <location>
        <position position="116"/>
    </location>
    <ligand>
        <name>substrate</name>
    </ligand>
</feature>
<evidence type="ECO:0000313" key="7">
    <source>
        <dbReference type="EMBL" id="MBC8575329.1"/>
    </source>
</evidence>
<dbReference type="InterPro" id="IPR012338">
    <property type="entry name" value="Beta-lactam/transpept-like"/>
</dbReference>
<dbReference type="SUPFAM" id="SSF56601">
    <property type="entry name" value="beta-lactamase/transpeptidase-like"/>
    <property type="match status" value="1"/>
</dbReference>
<feature type="binding site" evidence="6">
    <location>
        <position position="192"/>
    </location>
    <ligand>
        <name>substrate</name>
    </ligand>
</feature>
<comment type="subunit">
    <text evidence="2 6">Homotetramer.</text>
</comment>
<feature type="binding site" evidence="6">
    <location>
        <position position="262"/>
    </location>
    <ligand>
        <name>substrate</name>
    </ligand>
</feature>
<sequence length="308" mass="33180">MFSMQNMIKEAYRYASYSLGEGAPADYIPELAKADTKRLAVSITDLAGRTHSVGDSQERFTMQSISKVVLLATALRFAGFDGVFARVGVEPTGDPFNSIIRLETDSSNRPSNPMINAGAIAVTTCIPGATPGERFGHVLEYARALLDNPELDYDKEVYRSESETGDRNRALAYMMRASKVIDGAVPEHLEVYFKACSLSVNCEEISFLGAVLANNGISPRGGKMLIEPFHVKVIRSLMSTCGLYDYSGEFALRVGIPAKSGVGGGIMGAVPSRMGIGTYCPALDPKGNSLCGLRAMEYLSQALNLSLF</sequence>
<feature type="binding site" evidence="6">
    <location>
        <position position="168"/>
    </location>
    <ligand>
        <name>substrate</name>
    </ligand>
</feature>
<dbReference type="PANTHER" id="PTHR12544">
    <property type="entry name" value="GLUTAMINASE"/>
    <property type="match status" value="1"/>
</dbReference>
<evidence type="ECO:0000313" key="8">
    <source>
        <dbReference type="Proteomes" id="UP000658131"/>
    </source>
</evidence>
<keyword evidence="4 6" id="KW-0378">Hydrolase</keyword>
<proteinExistence type="inferred from homology"/>
<evidence type="ECO:0000256" key="1">
    <source>
        <dbReference type="ARBA" id="ARBA00011076"/>
    </source>
</evidence>
<evidence type="ECO:0000256" key="4">
    <source>
        <dbReference type="ARBA" id="ARBA00022801"/>
    </source>
</evidence>
<feature type="binding site" evidence="6">
    <location>
        <position position="64"/>
    </location>
    <ligand>
        <name>substrate</name>
    </ligand>
</feature>
<dbReference type="NCBIfam" id="TIGR03814">
    <property type="entry name" value="Gln_ase"/>
    <property type="match status" value="1"/>
</dbReference>
<dbReference type="HAMAP" id="MF_00313">
    <property type="entry name" value="Glutaminase"/>
    <property type="match status" value="1"/>
</dbReference>
<accession>A0ABR7NFZ4</accession>
<comment type="caution">
    <text evidence="7">The sequence shown here is derived from an EMBL/GenBank/DDBJ whole genome shotgun (WGS) entry which is preliminary data.</text>
</comment>
<dbReference type="EMBL" id="JACRTB010000003">
    <property type="protein sequence ID" value="MBC8575329.1"/>
    <property type="molecule type" value="Genomic_DNA"/>
</dbReference>
<dbReference type="InterPro" id="IPR015868">
    <property type="entry name" value="Glutaminase"/>
</dbReference>
<keyword evidence="6" id="KW-0007">Acetylation</keyword>
<dbReference type="PANTHER" id="PTHR12544:SF29">
    <property type="entry name" value="GLUTAMINASE"/>
    <property type="match status" value="1"/>
</dbReference>
<keyword evidence="8" id="KW-1185">Reference proteome</keyword>
<protein>
    <recommendedName>
        <fullName evidence="3 6">Glutaminase</fullName>
        <ecNumber evidence="3 6">3.5.1.2</ecNumber>
    </recommendedName>
</protein>
<gene>
    <name evidence="6 7" type="primary">glsA</name>
    <name evidence="7" type="ORF">H8717_02735</name>
</gene>
<comment type="catalytic activity">
    <reaction evidence="5 6">
        <text>L-glutamine + H2O = L-glutamate + NH4(+)</text>
        <dbReference type="Rhea" id="RHEA:15889"/>
        <dbReference type="ChEBI" id="CHEBI:15377"/>
        <dbReference type="ChEBI" id="CHEBI:28938"/>
        <dbReference type="ChEBI" id="CHEBI:29985"/>
        <dbReference type="ChEBI" id="CHEBI:58359"/>
        <dbReference type="EC" id="3.5.1.2"/>
    </reaction>
</comment>
<name>A0ABR7NFZ4_9FIRM</name>
<dbReference type="GO" id="GO:0004359">
    <property type="term" value="F:glutaminase activity"/>
    <property type="evidence" value="ECO:0007669"/>
    <property type="project" value="UniProtKB-EC"/>
</dbReference>
<dbReference type="Pfam" id="PF04960">
    <property type="entry name" value="Glutaminase"/>
    <property type="match status" value="1"/>
</dbReference>
<organism evidence="7 8">
    <name type="scientific">Yanshouia hominis</name>
    <dbReference type="NCBI Taxonomy" id="2763673"/>
    <lineage>
        <taxon>Bacteria</taxon>
        <taxon>Bacillati</taxon>
        <taxon>Bacillota</taxon>
        <taxon>Clostridia</taxon>
        <taxon>Eubacteriales</taxon>
        <taxon>Oscillospiraceae</taxon>
        <taxon>Yanshouia</taxon>
    </lineage>
</organism>